<reference evidence="2" key="1">
    <citation type="submission" date="2021-04" db="EMBL/GenBank/DDBJ databases">
        <title>Luteolibacter sp. 32A isolated from the skin of an Anderson's salamander (Ambystoma andersonii).</title>
        <authorList>
            <person name="Spergser J."/>
            <person name="Busse H.-J."/>
        </authorList>
    </citation>
    <scope>NUCLEOTIDE SEQUENCE</scope>
    <source>
        <strain evidence="2">32A</strain>
    </source>
</reference>
<dbReference type="SUPFAM" id="SSF56784">
    <property type="entry name" value="HAD-like"/>
    <property type="match status" value="1"/>
</dbReference>
<dbReference type="SFLD" id="SFLDS00003">
    <property type="entry name" value="Haloacid_Dehalogenase"/>
    <property type="match status" value="1"/>
</dbReference>
<evidence type="ECO:0000313" key="3">
    <source>
        <dbReference type="Proteomes" id="UP000676169"/>
    </source>
</evidence>
<gene>
    <name evidence="2" type="ORF">KBB96_08225</name>
</gene>
<dbReference type="Gene3D" id="3.40.50.1000">
    <property type="entry name" value="HAD superfamily/HAD-like"/>
    <property type="match status" value="1"/>
</dbReference>
<dbReference type="KEGG" id="lamb:KBB96_08225"/>
<dbReference type="InterPro" id="IPR051540">
    <property type="entry name" value="S-2-haloacid_dehalogenase"/>
</dbReference>
<dbReference type="EMBL" id="CP073100">
    <property type="protein sequence ID" value="QUE52868.1"/>
    <property type="molecule type" value="Genomic_DNA"/>
</dbReference>
<dbReference type="RefSeq" id="WP_211634212.1">
    <property type="nucleotide sequence ID" value="NZ_CP073100.1"/>
</dbReference>
<dbReference type="SFLD" id="SFLDG01129">
    <property type="entry name" value="C1.5:_HAD__Beta-PGM__Phosphata"/>
    <property type="match status" value="1"/>
</dbReference>
<dbReference type="PANTHER" id="PTHR43316:SF8">
    <property type="entry name" value="HAD FAMILY HYDROLASE"/>
    <property type="match status" value="1"/>
</dbReference>
<proteinExistence type="predicted"/>
<keyword evidence="1 2" id="KW-0378">Hydrolase</keyword>
<name>A0A975PGM2_9BACT</name>
<dbReference type="Proteomes" id="UP000676169">
    <property type="component" value="Chromosome"/>
</dbReference>
<dbReference type="Pfam" id="PF00702">
    <property type="entry name" value="Hydrolase"/>
    <property type="match status" value="1"/>
</dbReference>
<dbReference type="InterPro" id="IPR023214">
    <property type="entry name" value="HAD_sf"/>
</dbReference>
<dbReference type="InterPro" id="IPR036412">
    <property type="entry name" value="HAD-like_sf"/>
</dbReference>
<organism evidence="2 3">
    <name type="scientific">Luteolibacter ambystomatis</name>
    <dbReference type="NCBI Taxonomy" id="2824561"/>
    <lineage>
        <taxon>Bacteria</taxon>
        <taxon>Pseudomonadati</taxon>
        <taxon>Verrucomicrobiota</taxon>
        <taxon>Verrucomicrobiia</taxon>
        <taxon>Verrucomicrobiales</taxon>
        <taxon>Verrucomicrobiaceae</taxon>
        <taxon>Luteolibacter</taxon>
    </lineage>
</organism>
<evidence type="ECO:0000256" key="1">
    <source>
        <dbReference type="ARBA" id="ARBA00022801"/>
    </source>
</evidence>
<keyword evidence="3" id="KW-1185">Reference proteome</keyword>
<protein>
    <submittedName>
        <fullName evidence="2">HAD family hydrolase</fullName>
    </submittedName>
</protein>
<dbReference type="AlphaFoldDB" id="A0A975PGM2"/>
<accession>A0A975PGM2</accession>
<dbReference type="GO" id="GO:0016787">
    <property type="term" value="F:hydrolase activity"/>
    <property type="evidence" value="ECO:0007669"/>
    <property type="project" value="UniProtKB-KW"/>
</dbReference>
<dbReference type="PANTHER" id="PTHR43316">
    <property type="entry name" value="HYDROLASE, HALOACID DELAHOGENASE-RELATED"/>
    <property type="match status" value="1"/>
</dbReference>
<evidence type="ECO:0000313" key="2">
    <source>
        <dbReference type="EMBL" id="QUE52868.1"/>
    </source>
</evidence>
<sequence>MRRSPVFIPSGAEPRLSPLPGIKAVIFDVYGTLLLGGGPVYADAEADIELTAFLADQGIRFDGSVTEALADAVKRSHAASTAAFPEVDLKALWSEVLRQAIDKPLFIALEDIRQPVALMPGVRETLTALSHLPLGLISNAQANTIPTLERLTGLTDAFAPDLCILSYQYGEAKPAPALFDSLATALAIRGIQPAEALVVGNDPLHDISPATSHGFHTALVMADHHSLRPGDPEMANAVVTDVRQIADLLADGY</sequence>